<evidence type="ECO:0000313" key="11">
    <source>
        <dbReference type="Proteomes" id="UP001153069"/>
    </source>
</evidence>
<feature type="domain" description="Fe2OG dioxygenase" evidence="9">
    <location>
        <begin position="164"/>
        <end position="279"/>
    </location>
</feature>
<dbReference type="InterPro" id="IPR006620">
    <property type="entry name" value="Pro_4_hyd_alph"/>
</dbReference>
<evidence type="ECO:0000256" key="1">
    <source>
        <dbReference type="ARBA" id="ARBA00001961"/>
    </source>
</evidence>
<evidence type="ECO:0000256" key="6">
    <source>
        <dbReference type="ARBA" id="ARBA00023004"/>
    </source>
</evidence>
<dbReference type="Proteomes" id="UP001153069">
    <property type="component" value="Unassembled WGS sequence"/>
</dbReference>
<evidence type="ECO:0000256" key="7">
    <source>
        <dbReference type="ARBA" id="ARBA00047930"/>
    </source>
</evidence>
<evidence type="ECO:0000256" key="4">
    <source>
        <dbReference type="ARBA" id="ARBA00022964"/>
    </source>
</evidence>
<dbReference type="AlphaFoldDB" id="A0A9N8EN96"/>
<protein>
    <recommendedName>
        <fullName evidence="2">procollagen-lysine 5-dioxygenase</fullName>
        <ecNumber evidence="2">1.14.11.4</ecNumber>
    </recommendedName>
</protein>
<dbReference type="OrthoDB" id="76265at2759"/>
<keyword evidence="3" id="KW-0479">Metal-binding</keyword>
<organism evidence="10 11">
    <name type="scientific">Seminavis robusta</name>
    <dbReference type="NCBI Taxonomy" id="568900"/>
    <lineage>
        <taxon>Eukaryota</taxon>
        <taxon>Sar</taxon>
        <taxon>Stramenopiles</taxon>
        <taxon>Ochrophyta</taxon>
        <taxon>Bacillariophyta</taxon>
        <taxon>Bacillariophyceae</taxon>
        <taxon>Bacillariophycidae</taxon>
        <taxon>Naviculales</taxon>
        <taxon>Naviculaceae</taxon>
        <taxon>Seminavis</taxon>
    </lineage>
</organism>
<feature type="region of interest" description="Disordered" evidence="8">
    <location>
        <begin position="1"/>
        <end position="28"/>
    </location>
</feature>
<evidence type="ECO:0000256" key="3">
    <source>
        <dbReference type="ARBA" id="ARBA00022723"/>
    </source>
</evidence>
<keyword evidence="6" id="KW-0408">Iron</keyword>
<comment type="cofactor">
    <cofactor evidence="1">
        <name>L-ascorbate</name>
        <dbReference type="ChEBI" id="CHEBI:38290"/>
    </cofactor>
</comment>
<comment type="catalytic activity">
    <reaction evidence="7">
        <text>L-lysyl-[collagen] + 2-oxoglutarate + O2 = (5R)-5-hydroxy-L-lysyl-[collagen] + succinate + CO2</text>
        <dbReference type="Rhea" id="RHEA:16569"/>
        <dbReference type="Rhea" id="RHEA-COMP:12751"/>
        <dbReference type="Rhea" id="RHEA-COMP:12752"/>
        <dbReference type="ChEBI" id="CHEBI:15379"/>
        <dbReference type="ChEBI" id="CHEBI:16526"/>
        <dbReference type="ChEBI" id="CHEBI:16810"/>
        <dbReference type="ChEBI" id="CHEBI:29969"/>
        <dbReference type="ChEBI" id="CHEBI:30031"/>
        <dbReference type="ChEBI" id="CHEBI:133442"/>
        <dbReference type="EC" id="1.14.11.4"/>
    </reaction>
</comment>
<accession>A0A9N8EN96</accession>
<dbReference type="SMART" id="SM00702">
    <property type="entry name" value="P4Hc"/>
    <property type="match status" value="1"/>
</dbReference>
<dbReference type="SUPFAM" id="SSF53448">
    <property type="entry name" value="Nucleotide-diphospho-sugar transferases"/>
    <property type="match status" value="1"/>
</dbReference>
<dbReference type="Gene3D" id="2.60.120.620">
    <property type="entry name" value="q2cbj1_9rhob like domain"/>
    <property type="match status" value="1"/>
</dbReference>
<comment type="caution">
    <text evidence="10">The sequence shown here is derived from an EMBL/GenBank/DDBJ whole genome shotgun (WGS) entry which is preliminary data.</text>
</comment>
<dbReference type="InterPro" id="IPR029044">
    <property type="entry name" value="Nucleotide-diphossugar_trans"/>
</dbReference>
<evidence type="ECO:0000259" key="9">
    <source>
        <dbReference type="PROSITE" id="PS51471"/>
    </source>
</evidence>
<evidence type="ECO:0000256" key="8">
    <source>
        <dbReference type="SAM" id="MobiDB-lite"/>
    </source>
</evidence>
<feature type="compositionally biased region" description="Polar residues" evidence="8">
    <location>
        <begin position="308"/>
        <end position="322"/>
    </location>
</feature>
<evidence type="ECO:0000256" key="5">
    <source>
        <dbReference type="ARBA" id="ARBA00023002"/>
    </source>
</evidence>
<reference evidence="10" key="1">
    <citation type="submission" date="2020-06" db="EMBL/GenBank/DDBJ databases">
        <authorList>
            <consortium name="Plant Systems Biology data submission"/>
        </authorList>
    </citation>
    <scope>NUCLEOTIDE SEQUENCE</scope>
    <source>
        <strain evidence="10">D6</strain>
    </source>
</reference>
<dbReference type="InterPro" id="IPR044862">
    <property type="entry name" value="Pro_4_hyd_alph_FE2OG_OXY"/>
</dbReference>
<keyword evidence="4" id="KW-0223">Dioxygenase</keyword>
<name>A0A9N8EN96_9STRA</name>
<proteinExistence type="predicted"/>
<dbReference type="PANTHER" id="PTHR34496:SF9">
    <property type="entry name" value="[SKP1-PROTEIN]-HYDROXYPROLINE N-ACETYLGLUCOSAMINYLTRANSFERASE"/>
    <property type="match status" value="1"/>
</dbReference>
<dbReference type="GO" id="GO:0031418">
    <property type="term" value="F:L-ascorbic acid binding"/>
    <property type="evidence" value="ECO:0007669"/>
    <property type="project" value="InterPro"/>
</dbReference>
<dbReference type="InterPro" id="IPR021067">
    <property type="entry name" value="Glycosyltransferase"/>
</dbReference>
<dbReference type="InterPro" id="IPR005123">
    <property type="entry name" value="Oxoglu/Fe-dep_dioxygenase_dom"/>
</dbReference>
<evidence type="ECO:0000313" key="10">
    <source>
        <dbReference type="EMBL" id="CAB9522124.1"/>
    </source>
</evidence>
<dbReference type="GO" id="GO:0005506">
    <property type="term" value="F:iron ion binding"/>
    <property type="evidence" value="ECO:0007669"/>
    <property type="project" value="InterPro"/>
</dbReference>
<dbReference type="GO" id="GO:0008475">
    <property type="term" value="F:procollagen-lysine 5-dioxygenase activity"/>
    <property type="evidence" value="ECO:0007669"/>
    <property type="project" value="UniProtKB-EC"/>
</dbReference>
<dbReference type="Pfam" id="PF13640">
    <property type="entry name" value="2OG-FeII_Oxy_3"/>
    <property type="match status" value="1"/>
</dbReference>
<dbReference type="Gene3D" id="3.90.550.10">
    <property type="entry name" value="Spore Coat Polysaccharide Biosynthesis Protein SpsA, Chain A"/>
    <property type="match status" value="1"/>
</dbReference>
<dbReference type="EMBL" id="CAICTM010001268">
    <property type="protein sequence ID" value="CAB9522124.1"/>
    <property type="molecule type" value="Genomic_DNA"/>
</dbReference>
<dbReference type="PANTHER" id="PTHR34496">
    <property type="entry name" value="GLCNAC TRANSFERASE-RELATED"/>
    <property type="match status" value="1"/>
</dbReference>
<dbReference type="PROSITE" id="PS51471">
    <property type="entry name" value="FE2OG_OXY"/>
    <property type="match status" value="1"/>
</dbReference>
<feature type="region of interest" description="Disordered" evidence="8">
    <location>
        <begin position="302"/>
        <end position="328"/>
    </location>
</feature>
<keyword evidence="11" id="KW-1185">Reference proteome</keyword>
<sequence length="709" mass="80216">MADNNHTKASSSDPPPSSSSSSDHDDEPSLLRCWVPLTTRLLSGPTADSSSWYVMDHVMPLPQFVESLRRELLEGNLLQEMTAAVTHGERQTLDVMSLVMPQQQSNTDLIMPTMVRGDKSTFVRRAIRQQPNFATEFPHLHSLIHSFETTARHYLSDCMELDGNLTSVQIAEFPGDRVSGYPLHCDRRANQCRQEDTTTTTSTSERLLTGVYYLTPEDWDVKHDGGCLRLFLDAGDTGSFVDVCPYSNRMICFRADGVEHEVRPSLRRPRLALTIWLYGTIKIIKQQQQQQQQKKMMIPLENDGKASNGETNGKSHSNQQPSAVGPPPLVLSDTTHNLHSSKTIFVSIAAYRDSETGPTIRHLKATATHPQRVFVGLVLQVDTQQDQSILNDLNSMKKDDDWYSSHVRCLQLEARDATGPCYARALAQSLWRGEDYVLQIDSHMRFRKHWDSYLIQELEQLIHQDENNDKVLLTAYPVGYHLPHQIPNETRGTVLVPWKFDDQGLLRQRGRLFTLAEVTKPIRCRLYAAGFNFGRSSVIQDCPYDPQLHHLFFGEELSMAVRLYTHGYDLYAPVQSVCYHLWSRAHRPTATTQRTTTPWQQKRKQASLQAVRQQLTDTTSLDSRYLGLGSVRTAQQFATELGVDFDECKIVDQNAPGFLPEVKFVADDSTVVSPESFLQGKILQGLDSKSKTLIASFLQGMSPRGTHEQ</sequence>
<keyword evidence="5" id="KW-0560">Oxidoreductase</keyword>
<dbReference type="EC" id="1.14.11.4" evidence="2"/>
<evidence type="ECO:0000256" key="2">
    <source>
        <dbReference type="ARBA" id="ARBA00012264"/>
    </source>
</evidence>
<dbReference type="Pfam" id="PF11397">
    <property type="entry name" value="GlcNAc"/>
    <property type="match status" value="2"/>
</dbReference>
<gene>
    <name evidence="10" type="ORF">SEMRO_1270_G257940.1</name>
</gene>